<protein>
    <submittedName>
        <fullName evidence="1">Uncharacterized protein</fullName>
    </submittedName>
</protein>
<comment type="caution">
    <text evidence="1">The sequence shown here is derived from an EMBL/GenBank/DDBJ whole genome shotgun (WGS) entry which is preliminary data.</text>
</comment>
<dbReference type="EMBL" id="REGN01002709">
    <property type="protein sequence ID" value="RNA26597.1"/>
    <property type="molecule type" value="Genomic_DNA"/>
</dbReference>
<keyword evidence="2" id="KW-1185">Reference proteome</keyword>
<organism evidence="1 2">
    <name type="scientific">Brachionus plicatilis</name>
    <name type="common">Marine rotifer</name>
    <name type="synonym">Brachionus muelleri</name>
    <dbReference type="NCBI Taxonomy" id="10195"/>
    <lineage>
        <taxon>Eukaryota</taxon>
        <taxon>Metazoa</taxon>
        <taxon>Spiralia</taxon>
        <taxon>Gnathifera</taxon>
        <taxon>Rotifera</taxon>
        <taxon>Eurotatoria</taxon>
        <taxon>Monogononta</taxon>
        <taxon>Pseudotrocha</taxon>
        <taxon>Ploima</taxon>
        <taxon>Brachionidae</taxon>
        <taxon>Brachionus</taxon>
    </lineage>
</organism>
<evidence type="ECO:0000313" key="2">
    <source>
        <dbReference type="Proteomes" id="UP000276133"/>
    </source>
</evidence>
<dbReference type="AlphaFoldDB" id="A0A3M7RTG3"/>
<dbReference type="Proteomes" id="UP000276133">
    <property type="component" value="Unassembled WGS sequence"/>
</dbReference>
<accession>A0A3M7RTG3</accession>
<gene>
    <name evidence="1" type="ORF">BpHYR1_018536</name>
</gene>
<sequence>METLNALLTKTRTLDFLSSILIKISSDRIFMELGIRYRSPIGSVVFQQSRSILKLHIGIKLFLQNIKAKNEHFSMDRINMKLSNVKLDNIEFKSLLYKKQNKIKKTSNLKILKYQF</sequence>
<name>A0A3M7RTG3_BRAPC</name>
<proteinExistence type="predicted"/>
<evidence type="ECO:0000313" key="1">
    <source>
        <dbReference type="EMBL" id="RNA26597.1"/>
    </source>
</evidence>
<reference evidence="1 2" key="1">
    <citation type="journal article" date="2018" name="Sci. Rep.">
        <title>Genomic signatures of local adaptation to the degree of environmental predictability in rotifers.</title>
        <authorList>
            <person name="Franch-Gras L."/>
            <person name="Hahn C."/>
            <person name="Garcia-Roger E.M."/>
            <person name="Carmona M.J."/>
            <person name="Serra M."/>
            <person name="Gomez A."/>
        </authorList>
    </citation>
    <scope>NUCLEOTIDE SEQUENCE [LARGE SCALE GENOMIC DNA]</scope>
    <source>
        <strain evidence="1">HYR1</strain>
    </source>
</reference>